<proteinExistence type="predicted"/>
<evidence type="ECO:0008006" key="3">
    <source>
        <dbReference type="Google" id="ProtNLM"/>
    </source>
</evidence>
<comment type="caution">
    <text evidence="1">The sequence shown here is derived from an EMBL/GenBank/DDBJ whole genome shotgun (WGS) entry which is preliminary data.</text>
</comment>
<dbReference type="Proteomes" id="UP001170288">
    <property type="component" value="Unassembled WGS sequence"/>
</dbReference>
<sequence length="244" mass="28210">MFEYNTVDCKVRTSPNENVNYNINRVYTIIKCTFDNTNEEYRNYIQNKALELALHVHPNRANDATNPRNRNRLIQDAIGGVLAEHGWLWYINSIYGDIASFTEFETAIGQIDIILNNGKTIEVRSSFPRNGTKFAICNDRYNFRNICKYDNFYKPEEANKDFFASVLFETSKANLLDSDEIIFYLIGGSTRAMMESNLCYTANLIAEDDITQEQTNYKVIDLKNALDISGFECYMQTMGYTKIQ</sequence>
<evidence type="ECO:0000313" key="2">
    <source>
        <dbReference type="Proteomes" id="UP001170288"/>
    </source>
</evidence>
<dbReference type="RefSeq" id="WP_260879750.1">
    <property type="nucleotide sequence ID" value="NZ_JAODDV010000072.1"/>
</dbReference>
<organism evidence="1 2">
    <name type="scientific">Aliarcobacter butzleri</name>
    <dbReference type="NCBI Taxonomy" id="28197"/>
    <lineage>
        <taxon>Bacteria</taxon>
        <taxon>Pseudomonadati</taxon>
        <taxon>Campylobacterota</taxon>
        <taxon>Epsilonproteobacteria</taxon>
        <taxon>Campylobacterales</taxon>
        <taxon>Arcobacteraceae</taxon>
        <taxon>Aliarcobacter</taxon>
    </lineage>
</organism>
<evidence type="ECO:0000313" key="1">
    <source>
        <dbReference type="EMBL" id="MDN5071306.1"/>
    </source>
</evidence>
<reference evidence="1" key="2">
    <citation type="journal article" date="2023" name="Microorganisms">
        <title>Genomic Characterization of Arcobacter butzleri Strains Isolated from Various Sources in Lithuania.</title>
        <authorList>
            <person name="Uljanovas D."/>
            <person name="Golz G."/>
            <person name="Fleischmann S."/>
            <person name="Kudirkiene E."/>
            <person name="Kasetiene N."/>
            <person name="Grineviciene A."/>
            <person name="Tamuleviciene E."/>
            <person name="Aksomaitiene J."/>
            <person name="Alter T."/>
            <person name="Malakauskas M."/>
        </authorList>
    </citation>
    <scope>NUCLEOTIDE SEQUENCE</scope>
    <source>
        <strain evidence="1">RCM69</strain>
    </source>
</reference>
<gene>
    <name evidence="1" type="ORF">O8C76_09775</name>
</gene>
<protein>
    <recommendedName>
        <fullName evidence="3">DUF4263 domain-containing protein</fullName>
    </recommendedName>
</protein>
<dbReference type="AlphaFoldDB" id="A0AAW7Q075"/>
<reference evidence="1" key="1">
    <citation type="submission" date="2022-12" db="EMBL/GenBank/DDBJ databases">
        <authorList>
            <person name="Uljanovas D."/>
        </authorList>
    </citation>
    <scope>NUCLEOTIDE SEQUENCE</scope>
    <source>
        <strain evidence="1">RCM69</strain>
    </source>
</reference>
<name>A0AAW7Q075_9BACT</name>
<dbReference type="EMBL" id="JAPZCX010000018">
    <property type="protein sequence ID" value="MDN5071306.1"/>
    <property type="molecule type" value="Genomic_DNA"/>
</dbReference>
<accession>A0AAW7Q075</accession>